<dbReference type="AlphaFoldDB" id="A0AAD6S7M1"/>
<feature type="region of interest" description="Disordered" evidence="1">
    <location>
        <begin position="87"/>
        <end position="128"/>
    </location>
</feature>
<name>A0AAD6S7M1_9AGAR</name>
<accession>A0AAD6S7M1</accession>
<feature type="region of interest" description="Disordered" evidence="1">
    <location>
        <begin position="381"/>
        <end position="408"/>
    </location>
</feature>
<protein>
    <submittedName>
        <fullName evidence="2">Uncharacterized protein</fullName>
    </submittedName>
</protein>
<keyword evidence="3" id="KW-1185">Reference proteome</keyword>
<evidence type="ECO:0000313" key="2">
    <source>
        <dbReference type="EMBL" id="KAJ7021701.1"/>
    </source>
</evidence>
<evidence type="ECO:0000256" key="1">
    <source>
        <dbReference type="SAM" id="MobiDB-lite"/>
    </source>
</evidence>
<sequence length="524" mass="58318">MEGKLAASAAIASRRCALDEIWRFRDWLKARDPSSPPVVTPLPTTDSDSPWAVDWAVAATWGEGPSALGQPHTLLAVQDAFEAAGGWSSAGWDQNHHDPDWDGVTRVPKTPGKHKHQARRRQQRRKEEAALQQWYYNENHHSSSSSSSSEDARSGSDQYWRALGRNFVSLPAAAFFRTASMQGRSSAGRTKRPEASREEPQWPRVKALGKHTYTLPLAFSIHYHNNPRKRRSNVRPARARLAEARGLRTDGSSWELHKTHVVRVVKDLYIARRTHDCRNMEQRRASTAIALQRLYRRRAREATGIRQWEQATKECQAYLAVINTVPWVFNGRDELVLSDAANLHGRCQSTMGLTGSSRTRPWVFDGRNGLVLSDAANIERRRQSTTKTETLEASLKRASSRDAIPDERKPSLVVPAGDVAKVAAPVAGGAVDDAAVGQAGAATAGTRKATDDDGLTWIEQHGAALAWPLKRAALLRKARERSNMMRAGAAPYPQCHRSPAAENDENVAPRGEYQFRPRHSRNRS</sequence>
<dbReference type="Proteomes" id="UP001218188">
    <property type="component" value="Unassembled WGS sequence"/>
</dbReference>
<feature type="region of interest" description="Disordered" evidence="1">
    <location>
        <begin position="180"/>
        <end position="201"/>
    </location>
</feature>
<evidence type="ECO:0000313" key="3">
    <source>
        <dbReference type="Proteomes" id="UP001218188"/>
    </source>
</evidence>
<feature type="compositionally biased region" description="Basic and acidic residues" evidence="1">
    <location>
        <begin position="191"/>
        <end position="201"/>
    </location>
</feature>
<comment type="caution">
    <text evidence="2">The sequence shown here is derived from an EMBL/GenBank/DDBJ whole genome shotgun (WGS) entry which is preliminary data.</text>
</comment>
<reference evidence="2" key="1">
    <citation type="submission" date="2023-03" db="EMBL/GenBank/DDBJ databases">
        <title>Massive genome expansion in bonnet fungi (Mycena s.s.) driven by repeated elements and novel gene families across ecological guilds.</title>
        <authorList>
            <consortium name="Lawrence Berkeley National Laboratory"/>
            <person name="Harder C.B."/>
            <person name="Miyauchi S."/>
            <person name="Viragh M."/>
            <person name="Kuo A."/>
            <person name="Thoen E."/>
            <person name="Andreopoulos B."/>
            <person name="Lu D."/>
            <person name="Skrede I."/>
            <person name="Drula E."/>
            <person name="Henrissat B."/>
            <person name="Morin E."/>
            <person name="Kohler A."/>
            <person name="Barry K."/>
            <person name="LaButti K."/>
            <person name="Morin E."/>
            <person name="Salamov A."/>
            <person name="Lipzen A."/>
            <person name="Mereny Z."/>
            <person name="Hegedus B."/>
            <person name="Baldrian P."/>
            <person name="Stursova M."/>
            <person name="Weitz H."/>
            <person name="Taylor A."/>
            <person name="Grigoriev I.V."/>
            <person name="Nagy L.G."/>
            <person name="Martin F."/>
            <person name="Kauserud H."/>
        </authorList>
    </citation>
    <scope>NUCLEOTIDE SEQUENCE</scope>
    <source>
        <strain evidence="2">CBHHK200</strain>
    </source>
</reference>
<feature type="compositionally biased region" description="Basic residues" evidence="1">
    <location>
        <begin position="111"/>
        <end position="124"/>
    </location>
</feature>
<gene>
    <name evidence="2" type="ORF">C8F04DRAFT_1195173</name>
</gene>
<dbReference type="EMBL" id="JARJCM010000225">
    <property type="protein sequence ID" value="KAJ7021701.1"/>
    <property type="molecule type" value="Genomic_DNA"/>
</dbReference>
<feature type="compositionally biased region" description="Basic and acidic residues" evidence="1">
    <location>
        <begin position="399"/>
        <end position="408"/>
    </location>
</feature>
<proteinExistence type="predicted"/>
<feature type="region of interest" description="Disordered" evidence="1">
    <location>
        <begin position="489"/>
        <end position="524"/>
    </location>
</feature>
<organism evidence="2 3">
    <name type="scientific">Mycena alexandri</name>
    <dbReference type="NCBI Taxonomy" id="1745969"/>
    <lineage>
        <taxon>Eukaryota</taxon>
        <taxon>Fungi</taxon>
        <taxon>Dikarya</taxon>
        <taxon>Basidiomycota</taxon>
        <taxon>Agaricomycotina</taxon>
        <taxon>Agaricomycetes</taxon>
        <taxon>Agaricomycetidae</taxon>
        <taxon>Agaricales</taxon>
        <taxon>Marasmiineae</taxon>
        <taxon>Mycenaceae</taxon>
        <taxon>Mycena</taxon>
    </lineage>
</organism>